<dbReference type="Pfam" id="PF04972">
    <property type="entry name" value="BON"/>
    <property type="match status" value="1"/>
</dbReference>
<protein>
    <submittedName>
        <fullName evidence="4">BON domain-containing protein</fullName>
    </submittedName>
</protein>
<dbReference type="InterPro" id="IPR046342">
    <property type="entry name" value="CBS_dom_sf"/>
</dbReference>
<dbReference type="InterPro" id="IPR007055">
    <property type="entry name" value="BON_dom"/>
</dbReference>
<feature type="domain" description="CBS" evidence="3">
    <location>
        <begin position="7"/>
        <end position="66"/>
    </location>
</feature>
<sequence>MFVQDVMTPDPVTVRTDSSVKEALTLLARYDVTSLPVVDAAGKIRGVVSEADLIRESVARDTRVQEMIRKDPEVTRPRTVEEVFTPHAVTVRIRDDLADAVDVMTSTMVKSLPVVDNDDRVVGIVSRSDVVRLLARADDVIQAELDEMLRSLGHSDWLVEVHDGVVDVSGPAAENDREIARLAARTVPGVVEVHVD</sequence>
<dbReference type="STRING" id="1005944.SAMN05192576_2352"/>
<evidence type="ECO:0000259" key="3">
    <source>
        <dbReference type="PROSITE" id="PS51371"/>
    </source>
</evidence>
<dbReference type="SUPFAM" id="SSF54631">
    <property type="entry name" value="CBS-domain pair"/>
    <property type="match status" value="1"/>
</dbReference>
<evidence type="ECO:0000313" key="4">
    <source>
        <dbReference type="EMBL" id="SDN54150.1"/>
    </source>
</evidence>
<dbReference type="PROSITE" id="PS51371">
    <property type="entry name" value="CBS"/>
    <property type="match status" value="2"/>
</dbReference>
<dbReference type="Proteomes" id="UP000199004">
    <property type="component" value="Unassembled WGS sequence"/>
</dbReference>
<evidence type="ECO:0000313" key="5">
    <source>
        <dbReference type="Proteomes" id="UP000199004"/>
    </source>
</evidence>
<dbReference type="Pfam" id="PF00571">
    <property type="entry name" value="CBS"/>
    <property type="match status" value="2"/>
</dbReference>
<feature type="domain" description="CBS" evidence="3">
    <location>
        <begin position="84"/>
        <end position="140"/>
    </location>
</feature>
<dbReference type="InterPro" id="IPR000644">
    <property type="entry name" value="CBS_dom"/>
</dbReference>
<accession>A0A1H0C8B2</accession>
<dbReference type="RefSeq" id="WP_091024953.1">
    <property type="nucleotide sequence ID" value="NZ_BKAE01000006.1"/>
</dbReference>
<dbReference type="EMBL" id="FNIC01000003">
    <property type="protein sequence ID" value="SDN54150.1"/>
    <property type="molecule type" value="Genomic_DNA"/>
</dbReference>
<dbReference type="Gene3D" id="3.10.580.10">
    <property type="entry name" value="CBS-domain"/>
    <property type="match status" value="1"/>
</dbReference>
<evidence type="ECO:0000256" key="1">
    <source>
        <dbReference type="ARBA" id="ARBA00023122"/>
    </source>
</evidence>
<organism evidence="4 5">
    <name type="scientific">Nocardioides szechwanensis</name>
    <dbReference type="NCBI Taxonomy" id="1005944"/>
    <lineage>
        <taxon>Bacteria</taxon>
        <taxon>Bacillati</taxon>
        <taxon>Actinomycetota</taxon>
        <taxon>Actinomycetes</taxon>
        <taxon>Propionibacteriales</taxon>
        <taxon>Nocardioidaceae</taxon>
        <taxon>Nocardioides</taxon>
    </lineage>
</organism>
<keyword evidence="1 2" id="KW-0129">CBS domain</keyword>
<dbReference type="InterPro" id="IPR051257">
    <property type="entry name" value="Diverse_CBS-Domain"/>
</dbReference>
<dbReference type="PANTHER" id="PTHR43080:SF2">
    <property type="entry name" value="CBS DOMAIN-CONTAINING PROTEIN"/>
    <property type="match status" value="1"/>
</dbReference>
<dbReference type="AlphaFoldDB" id="A0A1H0C8B2"/>
<dbReference type="OrthoDB" id="9799454at2"/>
<keyword evidence="5" id="KW-1185">Reference proteome</keyword>
<dbReference type="PANTHER" id="PTHR43080">
    <property type="entry name" value="CBS DOMAIN-CONTAINING PROTEIN CBSX3, MITOCHONDRIAL"/>
    <property type="match status" value="1"/>
</dbReference>
<reference evidence="4 5" key="1">
    <citation type="submission" date="2016-10" db="EMBL/GenBank/DDBJ databases">
        <authorList>
            <person name="de Groot N.N."/>
        </authorList>
    </citation>
    <scope>NUCLEOTIDE SEQUENCE [LARGE SCALE GENOMIC DNA]</scope>
    <source>
        <strain evidence="4 5">CGMCC 1.11147</strain>
    </source>
</reference>
<name>A0A1H0C8B2_9ACTN</name>
<proteinExistence type="predicted"/>
<gene>
    <name evidence="4" type="ORF">SAMN05192576_2352</name>
</gene>
<evidence type="ECO:0000256" key="2">
    <source>
        <dbReference type="PROSITE-ProRule" id="PRU00703"/>
    </source>
</evidence>
<dbReference type="SMART" id="SM00116">
    <property type="entry name" value="CBS"/>
    <property type="match status" value="2"/>
</dbReference>